<dbReference type="Proteomes" id="UP000295511">
    <property type="component" value="Unassembled WGS sequence"/>
</dbReference>
<protein>
    <submittedName>
        <fullName evidence="1">Uncharacterized protein</fullName>
    </submittedName>
</protein>
<organism evidence="1 2">
    <name type="scientific">Arthrobacter terricola</name>
    <dbReference type="NCBI Taxonomy" id="2547396"/>
    <lineage>
        <taxon>Bacteria</taxon>
        <taxon>Bacillati</taxon>
        <taxon>Actinomycetota</taxon>
        <taxon>Actinomycetes</taxon>
        <taxon>Micrococcales</taxon>
        <taxon>Micrococcaceae</taxon>
        <taxon>Arthrobacter</taxon>
    </lineage>
</organism>
<sequence length="196" mass="22075">MGNSREPTITVSEPQPAVLALYLRDVAGLPVAPEIPPLSPRVSTSKVGVLVDIDEASAEWDRWWGELMMDEERHRPGAAFDSSGQPVPSRFPVLGQLMSQVETAALAYSSERKREAAELRRERILNRVQFQILSEARPALLKWRRAREVSLRVTQLPVGGEFRQSRSEHHVVVSLNTYSDPHAYDAALRDALGWRR</sequence>
<dbReference type="AlphaFoldDB" id="A0A4R5KC52"/>
<keyword evidence="2" id="KW-1185">Reference proteome</keyword>
<dbReference type="RefSeq" id="WP_133205426.1">
    <property type="nucleotide sequence ID" value="NZ_SMRU01000021.1"/>
</dbReference>
<proteinExistence type="predicted"/>
<dbReference type="EMBL" id="SMRU01000021">
    <property type="protein sequence ID" value="TDF92849.1"/>
    <property type="molecule type" value="Genomic_DNA"/>
</dbReference>
<reference evidence="1 2" key="1">
    <citation type="submission" date="2019-03" db="EMBL/GenBank/DDBJ databases">
        <title>Whole genome sequence of Arthrobacter sp JH1-1.</title>
        <authorList>
            <person name="Trinh H.N."/>
        </authorList>
    </citation>
    <scope>NUCLEOTIDE SEQUENCE [LARGE SCALE GENOMIC DNA]</scope>
    <source>
        <strain evidence="1 2">JH1-1</strain>
    </source>
</reference>
<gene>
    <name evidence="1" type="ORF">E1809_16955</name>
</gene>
<dbReference type="OrthoDB" id="4943423at2"/>
<evidence type="ECO:0000313" key="1">
    <source>
        <dbReference type="EMBL" id="TDF92849.1"/>
    </source>
</evidence>
<evidence type="ECO:0000313" key="2">
    <source>
        <dbReference type="Proteomes" id="UP000295511"/>
    </source>
</evidence>
<name>A0A4R5KC52_9MICC</name>
<comment type="caution">
    <text evidence="1">The sequence shown here is derived from an EMBL/GenBank/DDBJ whole genome shotgun (WGS) entry which is preliminary data.</text>
</comment>
<accession>A0A4R5KC52</accession>